<keyword evidence="1" id="KW-0479">Metal-binding</keyword>
<proteinExistence type="predicted"/>
<keyword evidence="7" id="KW-1185">Reference proteome</keyword>
<evidence type="ECO:0000256" key="2">
    <source>
        <dbReference type="ARBA" id="ARBA00022771"/>
    </source>
</evidence>
<sequence>MPTCISALKNPIPNKCLHDPDQGLRPTGCYYCRIKIDKSNGMVPMLALPKDRFASDCRRELVQLHTTLKQELLAASGSEKKQAALLVELRACEEAIKRIDNGYFGLCKVCGEAIELNRLKAEPTTSCCLSCESKN</sequence>
<accession>A0A5J6LFH4</accession>
<feature type="domain" description="Zinc finger DksA/TraR C4-type" evidence="5">
    <location>
        <begin position="104"/>
        <end position="134"/>
    </location>
</feature>
<evidence type="ECO:0000256" key="3">
    <source>
        <dbReference type="ARBA" id="ARBA00022833"/>
    </source>
</evidence>
<reference evidence="6 7" key="1">
    <citation type="submission" date="2019-09" db="EMBL/GenBank/DDBJ databases">
        <title>Nitrincola iocasae sp. nov., a bacterium isolated from the sediment collected at a cold seep field in South China Sea.</title>
        <authorList>
            <person name="Zhang H."/>
            <person name="Wang H."/>
            <person name="Li C."/>
        </authorList>
    </citation>
    <scope>NUCLEOTIDE SEQUENCE [LARGE SCALE GENOMIC DNA]</scope>
    <source>
        <strain evidence="6 7">KXZD1103</strain>
    </source>
</reference>
<gene>
    <name evidence="6" type="ORF">F5I99_12110</name>
</gene>
<evidence type="ECO:0000313" key="6">
    <source>
        <dbReference type="EMBL" id="QEW07188.1"/>
    </source>
</evidence>
<evidence type="ECO:0000259" key="5">
    <source>
        <dbReference type="Pfam" id="PF01258"/>
    </source>
</evidence>
<evidence type="ECO:0000313" key="7">
    <source>
        <dbReference type="Proteomes" id="UP000325606"/>
    </source>
</evidence>
<dbReference type="InterPro" id="IPR000962">
    <property type="entry name" value="Znf_DskA_TraR"/>
</dbReference>
<dbReference type="SUPFAM" id="SSF57716">
    <property type="entry name" value="Glucocorticoid receptor-like (DNA-binding domain)"/>
    <property type="match status" value="1"/>
</dbReference>
<organism evidence="6 7">
    <name type="scientific">Nitrincola iocasae</name>
    <dbReference type="NCBI Taxonomy" id="2614693"/>
    <lineage>
        <taxon>Bacteria</taxon>
        <taxon>Pseudomonadati</taxon>
        <taxon>Pseudomonadota</taxon>
        <taxon>Gammaproteobacteria</taxon>
        <taxon>Oceanospirillales</taxon>
        <taxon>Oceanospirillaceae</taxon>
        <taxon>Nitrincola</taxon>
    </lineage>
</organism>
<evidence type="ECO:0000256" key="1">
    <source>
        <dbReference type="ARBA" id="ARBA00022723"/>
    </source>
</evidence>
<name>A0A5J6LFH4_9GAMM</name>
<keyword evidence="3" id="KW-0862">Zinc</keyword>
<dbReference type="PANTHER" id="PTHR33823:SF4">
    <property type="entry name" value="GENERAL STRESS PROTEIN 16O"/>
    <property type="match status" value="1"/>
</dbReference>
<dbReference type="PROSITE" id="PS51128">
    <property type="entry name" value="ZF_DKSA_2"/>
    <property type="match status" value="1"/>
</dbReference>
<dbReference type="EMBL" id="CP044222">
    <property type="protein sequence ID" value="QEW07188.1"/>
    <property type="molecule type" value="Genomic_DNA"/>
</dbReference>
<feature type="zinc finger region" description="dksA C4-type" evidence="4">
    <location>
        <begin position="107"/>
        <end position="131"/>
    </location>
</feature>
<protein>
    <recommendedName>
        <fullName evidence="5">Zinc finger DksA/TraR C4-type domain-containing protein</fullName>
    </recommendedName>
</protein>
<dbReference type="GO" id="GO:0008270">
    <property type="term" value="F:zinc ion binding"/>
    <property type="evidence" value="ECO:0007669"/>
    <property type="project" value="UniProtKB-KW"/>
</dbReference>
<dbReference type="Pfam" id="PF01258">
    <property type="entry name" value="zf-dskA_traR"/>
    <property type="match status" value="1"/>
</dbReference>
<keyword evidence="2" id="KW-0863">Zinc-finger</keyword>
<dbReference type="AlphaFoldDB" id="A0A5J6LFH4"/>
<dbReference type="Proteomes" id="UP000325606">
    <property type="component" value="Chromosome"/>
</dbReference>
<dbReference type="KEGG" id="nik:F5I99_12110"/>
<evidence type="ECO:0000256" key="4">
    <source>
        <dbReference type="PROSITE-ProRule" id="PRU00510"/>
    </source>
</evidence>
<dbReference type="Gene3D" id="1.20.120.910">
    <property type="entry name" value="DksA, coiled-coil domain"/>
    <property type="match status" value="1"/>
</dbReference>
<dbReference type="PANTHER" id="PTHR33823">
    <property type="entry name" value="RNA POLYMERASE-BINDING TRANSCRIPTION FACTOR DKSA-RELATED"/>
    <property type="match status" value="1"/>
</dbReference>